<evidence type="ECO:0000256" key="1">
    <source>
        <dbReference type="ARBA" id="ARBA00006987"/>
    </source>
</evidence>
<dbReference type="Pfam" id="PF03401">
    <property type="entry name" value="TctC"/>
    <property type="match status" value="1"/>
</dbReference>
<dbReference type="PANTHER" id="PTHR42928">
    <property type="entry name" value="TRICARBOXYLATE-BINDING PROTEIN"/>
    <property type="match status" value="1"/>
</dbReference>
<name>A0ABT2R004_9GAMM</name>
<gene>
    <name evidence="2" type="ORF">MA04_02405</name>
</gene>
<comment type="similarity">
    <text evidence="1">Belongs to the UPF0065 (bug) family.</text>
</comment>
<comment type="caution">
    <text evidence="2">The sequence shown here is derived from an EMBL/GenBank/DDBJ whole genome shotgun (WGS) entry which is preliminary data.</text>
</comment>
<dbReference type="SUPFAM" id="SSF53850">
    <property type="entry name" value="Periplasmic binding protein-like II"/>
    <property type="match status" value="1"/>
</dbReference>
<dbReference type="Gene3D" id="3.40.190.10">
    <property type="entry name" value="Periplasmic binding protein-like II"/>
    <property type="match status" value="1"/>
</dbReference>
<proteinExistence type="inferred from homology"/>
<dbReference type="Proteomes" id="UP001064106">
    <property type="component" value="Unassembled WGS sequence"/>
</dbReference>
<dbReference type="PIRSF" id="PIRSF017082">
    <property type="entry name" value="YflP"/>
    <property type="match status" value="1"/>
</dbReference>
<dbReference type="EMBL" id="ARXS01000013">
    <property type="protein sequence ID" value="MCU5783105.1"/>
    <property type="molecule type" value="Genomic_DNA"/>
</dbReference>
<accession>A0ABT2R004</accession>
<evidence type="ECO:0000313" key="3">
    <source>
        <dbReference type="Proteomes" id="UP001064106"/>
    </source>
</evidence>
<organism evidence="2 3">
    <name type="scientific">Alloalcanivorax balearicus MACL04</name>
    <dbReference type="NCBI Taxonomy" id="1177182"/>
    <lineage>
        <taxon>Bacteria</taxon>
        <taxon>Pseudomonadati</taxon>
        <taxon>Pseudomonadota</taxon>
        <taxon>Gammaproteobacteria</taxon>
        <taxon>Oceanospirillales</taxon>
        <taxon>Alcanivoracaceae</taxon>
        <taxon>Alloalcanivorax</taxon>
    </lineage>
</organism>
<evidence type="ECO:0000313" key="2">
    <source>
        <dbReference type="EMBL" id="MCU5783105.1"/>
    </source>
</evidence>
<dbReference type="Gene3D" id="3.40.190.150">
    <property type="entry name" value="Bordetella uptake gene, domain 1"/>
    <property type="match status" value="1"/>
</dbReference>
<keyword evidence="3" id="KW-1185">Reference proteome</keyword>
<dbReference type="InterPro" id="IPR042100">
    <property type="entry name" value="Bug_dom1"/>
</dbReference>
<dbReference type="PANTHER" id="PTHR42928:SF5">
    <property type="entry name" value="BLR1237 PROTEIN"/>
    <property type="match status" value="1"/>
</dbReference>
<dbReference type="InterPro" id="IPR005064">
    <property type="entry name" value="BUG"/>
</dbReference>
<sequence>MAPEIGAKPRLSDIQENNMKITKLLSLALTAALPSLLVSPLALAEDFPTRPITEIVPYPAGGSSDLAGRALANALADHLGVNVVVDNRSGGGGSVGISALARARTDGYTIGVAPIGTIANQPHMHRTPYNTESFDYLCQFYYGPEVLVVKPDSPFNTLNEVIDYAKAHPGKLSFGSPGPGTLPHLDMLRFQQVAGIELTHVPFAGDGPGLTALMGGHVDLYMAMPNTVTDRNLDAVAVFSDEPMASLPGIKTVMEQGHNMTASVSGGLVAPKGLPQDIKQKLVKGCEQATESEELKKVLARVGFEARYQGPDEFRQLVEHTSEVNGRLINDVIKKAGGR</sequence>
<protein>
    <recommendedName>
        <fullName evidence="4">Transporter</fullName>
    </recommendedName>
</protein>
<reference evidence="2" key="1">
    <citation type="submission" date="2012-09" db="EMBL/GenBank/DDBJ databases">
        <title>Genome Sequence of alkane-degrading Bacterium Alcanivorax balearicus MACL04.</title>
        <authorList>
            <person name="Lai Q."/>
            <person name="Shao Z."/>
        </authorList>
    </citation>
    <scope>NUCLEOTIDE SEQUENCE</scope>
    <source>
        <strain evidence="2">MACL04</strain>
    </source>
</reference>
<dbReference type="CDD" id="cd07012">
    <property type="entry name" value="PBP2_Bug_TTT"/>
    <property type="match status" value="1"/>
</dbReference>
<evidence type="ECO:0008006" key="4">
    <source>
        <dbReference type="Google" id="ProtNLM"/>
    </source>
</evidence>